<keyword evidence="7" id="KW-1185">Reference proteome</keyword>
<evidence type="ECO:0000259" key="4">
    <source>
        <dbReference type="PROSITE" id="PS51077"/>
    </source>
</evidence>
<dbReference type="InterPro" id="IPR036388">
    <property type="entry name" value="WH-like_DNA-bd_sf"/>
</dbReference>
<sequence length="244" mass="26374">MEVEKNQDSVRAVDRALDILLAFRPGDDALTVADLLKRVDLSRPTLYRLLNALEHNGFLVSFGEPQRFRLGSSVARLTYVWAASHRIADIAQAPLRRLWEATGETVALFVPEGAYRLCVAEIESAQPLSFRRGLGYREKLALGASGRAILAHMDGGTAEALDAPVDPAELATIRQRGYAVSRNELIEGAVALAAPFFNGADRVAGSLCIFGPGVRLTEDRVSAFSRLLVTEAATLSKALGQRSA</sequence>
<dbReference type="SUPFAM" id="SSF46785">
    <property type="entry name" value="Winged helix' DNA-binding domain"/>
    <property type="match status" value="1"/>
</dbReference>
<dbReference type="InterPro" id="IPR014757">
    <property type="entry name" value="Tscrpt_reg_IclR_C"/>
</dbReference>
<keyword evidence="2" id="KW-0238">DNA-binding</keyword>
<organism evidence="6 7">
    <name type="scientific">Cupriavidus basilensis</name>
    <dbReference type="NCBI Taxonomy" id="68895"/>
    <lineage>
        <taxon>Bacteria</taxon>
        <taxon>Pseudomonadati</taxon>
        <taxon>Pseudomonadota</taxon>
        <taxon>Betaproteobacteria</taxon>
        <taxon>Burkholderiales</taxon>
        <taxon>Burkholderiaceae</taxon>
        <taxon>Cupriavidus</taxon>
    </lineage>
</organism>
<protein>
    <submittedName>
        <fullName evidence="6">IclR family transcriptional regulator</fullName>
    </submittedName>
</protein>
<name>A0ABT6AI48_9BURK</name>
<evidence type="ECO:0000259" key="5">
    <source>
        <dbReference type="PROSITE" id="PS51078"/>
    </source>
</evidence>
<keyword evidence="3" id="KW-0804">Transcription</keyword>
<dbReference type="PANTHER" id="PTHR30136">
    <property type="entry name" value="HELIX-TURN-HELIX TRANSCRIPTIONAL REGULATOR, ICLR FAMILY"/>
    <property type="match status" value="1"/>
</dbReference>
<feature type="domain" description="HTH iclR-type" evidence="4">
    <location>
        <begin position="10"/>
        <end position="72"/>
    </location>
</feature>
<dbReference type="PROSITE" id="PS51077">
    <property type="entry name" value="HTH_ICLR"/>
    <property type="match status" value="1"/>
</dbReference>
<feature type="domain" description="IclR-ED" evidence="5">
    <location>
        <begin position="73"/>
        <end position="241"/>
    </location>
</feature>
<dbReference type="Gene3D" id="1.10.10.10">
    <property type="entry name" value="Winged helix-like DNA-binding domain superfamily/Winged helix DNA-binding domain"/>
    <property type="match status" value="1"/>
</dbReference>
<evidence type="ECO:0000256" key="1">
    <source>
        <dbReference type="ARBA" id="ARBA00023015"/>
    </source>
</evidence>
<proteinExistence type="predicted"/>
<dbReference type="Proteomes" id="UP001216674">
    <property type="component" value="Unassembled WGS sequence"/>
</dbReference>
<keyword evidence="1" id="KW-0805">Transcription regulation</keyword>
<reference evidence="6 7" key="1">
    <citation type="submission" date="2023-03" db="EMBL/GenBank/DDBJ databases">
        <title>Draft assemblies of triclosan tolerant bacteria isolated from returned activated sludge.</title>
        <authorList>
            <person name="Van Hamelsveld S."/>
        </authorList>
    </citation>
    <scope>NUCLEOTIDE SEQUENCE [LARGE SCALE GENOMIC DNA]</scope>
    <source>
        <strain evidence="6 7">GW210010_S58</strain>
    </source>
</reference>
<evidence type="ECO:0000256" key="3">
    <source>
        <dbReference type="ARBA" id="ARBA00023163"/>
    </source>
</evidence>
<dbReference type="Pfam" id="PF09339">
    <property type="entry name" value="HTH_IclR"/>
    <property type="match status" value="1"/>
</dbReference>
<accession>A0ABT6AI48</accession>
<dbReference type="InterPro" id="IPR050707">
    <property type="entry name" value="HTH_MetabolicPath_Reg"/>
</dbReference>
<dbReference type="SUPFAM" id="SSF55781">
    <property type="entry name" value="GAF domain-like"/>
    <property type="match status" value="1"/>
</dbReference>
<dbReference type="InterPro" id="IPR036390">
    <property type="entry name" value="WH_DNA-bd_sf"/>
</dbReference>
<evidence type="ECO:0000313" key="7">
    <source>
        <dbReference type="Proteomes" id="UP001216674"/>
    </source>
</evidence>
<dbReference type="Gene3D" id="3.30.450.40">
    <property type="match status" value="1"/>
</dbReference>
<dbReference type="InterPro" id="IPR005471">
    <property type="entry name" value="Tscrpt_reg_IclR_N"/>
</dbReference>
<dbReference type="Pfam" id="PF01614">
    <property type="entry name" value="IclR_C"/>
    <property type="match status" value="2"/>
</dbReference>
<dbReference type="InterPro" id="IPR029016">
    <property type="entry name" value="GAF-like_dom_sf"/>
</dbReference>
<dbReference type="SMART" id="SM00346">
    <property type="entry name" value="HTH_ICLR"/>
    <property type="match status" value="1"/>
</dbReference>
<dbReference type="PANTHER" id="PTHR30136:SF39">
    <property type="entry name" value="TRANSCRIPTIONAL REGULATORY PROTEIN"/>
    <property type="match status" value="1"/>
</dbReference>
<dbReference type="EMBL" id="JARJLM010000084">
    <property type="protein sequence ID" value="MDF3832283.1"/>
    <property type="molecule type" value="Genomic_DNA"/>
</dbReference>
<evidence type="ECO:0000256" key="2">
    <source>
        <dbReference type="ARBA" id="ARBA00023125"/>
    </source>
</evidence>
<gene>
    <name evidence="6" type="ORF">P3W85_04865</name>
</gene>
<evidence type="ECO:0000313" key="6">
    <source>
        <dbReference type="EMBL" id="MDF3832283.1"/>
    </source>
</evidence>
<dbReference type="PROSITE" id="PS51078">
    <property type="entry name" value="ICLR_ED"/>
    <property type="match status" value="1"/>
</dbReference>
<comment type="caution">
    <text evidence="6">The sequence shown here is derived from an EMBL/GenBank/DDBJ whole genome shotgun (WGS) entry which is preliminary data.</text>
</comment>
<dbReference type="RefSeq" id="WP_276263930.1">
    <property type="nucleotide sequence ID" value="NZ_JARJLM010000084.1"/>
</dbReference>